<organism evidence="2 3">
    <name type="scientific">Christensenella minuta</name>
    <dbReference type="NCBI Taxonomy" id="626937"/>
    <lineage>
        <taxon>Bacteria</taxon>
        <taxon>Bacillati</taxon>
        <taxon>Bacillota</taxon>
        <taxon>Clostridia</taxon>
        <taxon>Christensenellales</taxon>
        <taxon>Christensenellaceae</taxon>
        <taxon>Christensenella</taxon>
    </lineage>
</organism>
<dbReference type="EMBL" id="LSZW01000032">
    <property type="protein sequence ID" value="KXK66726.1"/>
    <property type="molecule type" value="Genomic_DNA"/>
</dbReference>
<gene>
    <name evidence="2" type="ORF">HMPREF3293_00417</name>
</gene>
<dbReference type="InterPro" id="IPR036409">
    <property type="entry name" value="Aldolase_II/adducin_N_sf"/>
</dbReference>
<reference evidence="3" key="1">
    <citation type="submission" date="2016-02" db="EMBL/GenBank/DDBJ databases">
        <authorList>
            <person name="Mitreva M."/>
            <person name="Pepin K.H."/>
            <person name="Mihindukulasuriya K.A."/>
            <person name="Fulton R."/>
            <person name="Fronick C."/>
            <person name="O'Laughlin M."/>
            <person name="Miner T."/>
            <person name="Herter B."/>
            <person name="Rosa B.A."/>
            <person name="Cordes M."/>
            <person name="Tomlinson C."/>
            <person name="Wollam A."/>
            <person name="Palsikar V.B."/>
            <person name="Mardis E.R."/>
            <person name="Wilson R.K."/>
        </authorList>
    </citation>
    <scope>NUCLEOTIDE SEQUENCE [LARGE SCALE GENOMIC DNA]</scope>
    <source>
        <strain evidence="3">DSM 22607</strain>
    </source>
</reference>
<evidence type="ECO:0000313" key="3">
    <source>
        <dbReference type="Proteomes" id="UP000070366"/>
    </source>
</evidence>
<protein>
    <recommendedName>
        <fullName evidence="1">Class II aldolase/adducin N-terminal domain-containing protein</fullName>
    </recommendedName>
</protein>
<dbReference type="Gene3D" id="3.40.225.10">
    <property type="entry name" value="Class II aldolase/adducin N-terminal domain"/>
    <property type="match status" value="1"/>
</dbReference>
<dbReference type="PATRIC" id="fig|626937.4.peg.410"/>
<keyword evidence="3" id="KW-1185">Reference proteome</keyword>
<evidence type="ECO:0000313" key="2">
    <source>
        <dbReference type="EMBL" id="KXK66726.1"/>
    </source>
</evidence>
<evidence type="ECO:0000259" key="1">
    <source>
        <dbReference type="SMART" id="SM01007"/>
    </source>
</evidence>
<comment type="caution">
    <text evidence="2">The sequence shown here is derived from an EMBL/GenBank/DDBJ whole genome shotgun (WGS) entry which is preliminary data.</text>
</comment>
<proteinExistence type="predicted"/>
<dbReference type="Pfam" id="PF00596">
    <property type="entry name" value="Aldolase_II"/>
    <property type="match status" value="1"/>
</dbReference>
<dbReference type="SMART" id="SM01007">
    <property type="entry name" value="Aldolase_II"/>
    <property type="match status" value="1"/>
</dbReference>
<accession>A0A136Q820</accession>
<dbReference type="STRING" id="626937.HMPREF3293_00417"/>
<sequence>MYNLFKFIFTIPCLLRFSKKNRKQISGKEVAKLDLTELVKLSNDYGSNEDYVLAGGGNTSLKDDSEMYIKGSGTTLATITADGFVGMDRAKLDAMMTADYPQGDKEREAASLADMMAARLPGFEEKRPSVETTLHNLFPFRLILHVHPALVNGLTCGQDGEKIAAELLPGEYVWIPLSRPGYVLSLLCREKLADYKAKYGRDAQILLLQNHGIFIAADTRKEIDTLMDHVMERLRGKLKRMPDFSGASCDAERAGALKRELAALYSPEGKADLLCNKEILSFVSSRHAFAPLSAAFTPDHIVYCKAEFLYTESPELMDVKFQEFMDKKGYAPKIVCVKGFGAFVLGDTEKEIATSKLLFLDAVKIAVYSESFGGPLHMTPELIDFITNWEMEAYRQKVNKA</sequence>
<dbReference type="SUPFAM" id="SSF53639">
    <property type="entry name" value="AraD/HMP-PK domain-like"/>
    <property type="match status" value="1"/>
</dbReference>
<dbReference type="Proteomes" id="UP000070366">
    <property type="component" value="Unassembled WGS sequence"/>
</dbReference>
<dbReference type="InterPro" id="IPR001303">
    <property type="entry name" value="Aldolase_II/adducin_N"/>
</dbReference>
<dbReference type="AlphaFoldDB" id="A0A136Q820"/>
<feature type="domain" description="Class II aldolase/adducin N-terminal" evidence="1">
    <location>
        <begin position="37"/>
        <end position="238"/>
    </location>
</feature>
<name>A0A136Q820_9FIRM</name>